<proteinExistence type="predicted"/>
<protein>
    <submittedName>
        <fullName evidence="2">Uncharacterized protein</fullName>
    </submittedName>
</protein>
<dbReference type="RefSeq" id="WP_277357974.1">
    <property type="nucleotide sequence ID" value="NZ_JAROKN010000010.1"/>
</dbReference>
<name>A0ABT6CU37_9MICC</name>
<keyword evidence="1" id="KW-1133">Transmembrane helix</keyword>
<keyword evidence="1" id="KW-0472">Membrane</keyword>
<sequence length="136" mass="15105">MGKKWLIAVLVGVPLMFVAGMIYLLLHPQLTLTLEDLMEAEYTGRDVTTEVTEITDSACGAEIGCVEAYSTAEANYYRFRTHAAATEYNSTLADSFSVNYFVMDFAGKDASVNDQLFAMQQLAGTWNDYEGDFPVR</sequence>
<evidence type="ECO:0000313" key="3">
    <source>
        <dbReference type="Proteomes" id="UP001220456"/>
    </source>
</evidence>
<evidence type="ECO:0000256" key="1">
    <source>
        <dbReference type="SAM" id="Phobius"/>
    </source>
</evidence>
<feature type="transmembrane region" description="Helical" evidence="1">
    <location>
        <begin position="6"/>
        <end position="26"/>
    </location>
</feature>
<dbReference type="EMBL" id="JAROKN010000010">
    <property type="protein sequence ID" value="MDF9277423.1"/>
    <property type="molecule type" value="Genomic_DNA"/>
</dbReference>
<organism evidence="2 3">
    <name type="scientific">Arthrobacter vasquezii</name>
    <dbReference type="NCBI Taxonomy" id="2977629"/>
    <lineage>
        <taxon>Bacteria</taxon>
        <taxon>Bacillati</taxon>
        <taxon>Actinomycetota</taxon>
        <taxon>Actinomycetes</taxon>
        <taxon>Micrococcales</taxon>
        <taxon>Micrococcaceae</taxon>
        <taxon>Arthrobacter</taxon>
    </lineage>
</organism>
<keyword evidence="1" id="KW-0812">Transmembrane</keyword>
<gene>
    <name evidence="2" type="ORF">P4U43_06405</name>
</gene>
<comment type="caution">
    <text evidence="2">The sequence shown here is derived from an EMBL/GenBank/DDBJ whole genome shotgun (WGS) entry which is preliminary data.</text>
</comment>
<dbReference type="Proteomes" id="UP001220456">
    <property type="component" value="Unassembled WGS sequence"/>
</dbReference>
<accession>A0ABT6CU37</accession>
<reference evidence="2 3" key="1">
    <citation type="journal article" date="2023" name="Int. J. Syst. Evol. Microbiol.">
        <title>Arthrobacter vasquezii sp. nov., isolated from a soil sample from Union Glacier, Antarctica.</title>
        <authorList>
            <person name="Valenzuela-Ibaceta F."/>
            <person name="Carrasco V."/>
            <person name="Lagos-Moraga S."/>
            <person name="Dietz-Vargas C."/>
            <person name="Navarro C.A."/>
            <person name="Perez-Donoso J.M."/>
        </authorList>
    </citation>
    <scope>NUCLEOTIDE SEQUENCE [LARGE SCALE GENOMIC DNA]</scope>
    <source>
        <strain evidence="2 3">EH-1B-1</strain>
    </source>
</reference>
<keyword evidence="3" id="KW-1185">Reference proteome</keyword>
<evidence type="ECO:0000313" key="2">
    <source>
        <dbReference type="EMBL" id="MDF9277423.1"/>
    </source>
</evidence>